<dbReference type="GO" id="GO:0005815">
    <property type="term" value="C:microtubule organizing center"/>
    <property type="evidence" value="ECO:0007669"/>
    <property type="project" value="TreeGrafter"/>
</dbReference>
<dbReference type="GO" id="GO:0051225">
    <property type="term" value="P:spindle assembly"/>
    <property type="evidence" value="ECO:0007669"/>
    <property type="project" value="InterPro"/>
</dbReference>
<comment type="caution">
    <text evidence="10">The sequence shown here is derived from an EMBL/GenBank/DDBJ whole genome shotgun (WGS) entry which is preliminary data.</text>
</comment>
<evidence type="ECO:0000256" key="4">
    <source>
        <dbReference type="ARBA" id="ARBA00022618"/>
    </source>
</evidence>
<comment type="subcellular location">
    <subcellularLocation>
        <location evidence="1">Cytoplasm</location>
        <location evidence="1">Cytoskeleton</location>
        <location evidence="1">Spindle</location>
    </subcellularLocation>
</comment>
<keyword evidence="5" id="KW-0493">Microtubule</keyword>
<evidence type="ECO:0000256" key="3">
    <source>
        <dbReference type="ARBA" id="ARBA00022490"/>
    </source>
</evidence>
<keyword evidence="9" id="KW-0131">Cell cycle</keyword>
<keyword evidence="8" id="KW-0206">Cytoskeleton</keyword>
<dbReference type="STRING" id="35525.A0A0P5EIK0"/>
<dbReference type="Proteomes" id="UP000076858">
    <property type="component" value="Unassembled WGS sequence"/>
</dbReference>
<dbReference type="AlphaFoldDB" id="A0A0P5EIK0"/>
<gene>
    <name evidence="10" type="ORF">APZ42_017814</name>
</gene>
<dbReference type="PRINTS" id="PR02089">
    <property type="entry name" value="HAUSAUGMINL3"/>
</dbReference>
<dbReference type="PANTHER" id="PTHR19378:SF0">
    <property type="entry name" value="HAUS AUGMIN-LIKE COMPLEX SUBUNIT 3"/>
    <property type="match status" value="1"/>
</dbReference>
<evidence type="ECO:0000256" key="2">
    <source>
        <dbReference type="ARBA" id="ARBA00009645"/>
    </source>
</evidence>
<keyword evidence="6" id="KW-0498">Mitosis</keyword>
<protein>
    <submittedName>
        <fullName evidence="10">HAUS augmin complex subunit 3-like protein</fullName>
    </submittedName>
</protein>
<dbReference type="OrthoDB" id="2159690at2759"/>
<comment type="similarity">
    <text evidence="2">Belongs to the HAUS3 family.</text>
</comment>
<evidence type="ECO:0000313" key="11">
    <source>
        <dbReference type="Proteomes" id="UP000076858"/>
    </source>
</evidence>
<dbReference type="PANTHER" id="PTHR19378">
    <property type="entry name" value="GOLGIN- RELATED"/>
    <property type="match status" value="1"/>
</dbReference>
<accession>A0A0P5EIK0</accession>
<reference evidence="10 11" key="1">
    <citation type="submission" date="2016-03" db="EMBL/GenBank/DDBJ databases">
        <title>EvidentialGene: Evidence-directed Construction of Genes on Genomes.</title>
        <authorList>
            <person name="Gilbert D.G."/>
            <person name="Choi J.-H."/>
            <person name="Mockaitis K."/>
            <person name="Colbourne J."/>
            <person name="Pfrender M."/>
        </authorList>
    </citation>
    <scope>NUCLEOTIDE SEQUENCE [LARGE SCALE GENOMIC DNA]</scope>
    <source>
        <strain evidence="10 11">Xinb3</strain>
        <tissue evidence="10">Complete organism</tissue>
    </source>
</reference>
<dbReference type="GO" id="GO:0070652">
    <property type="term" value="C:HAUS complex"/>
    <property type="evidence" value="ECO:0007669"/>
    <property type="project" value="InterPro"/>
</dbReference>
<evidence type="ECO:0000313" key="10">
    <source>
        <dbReference type="EMBL" id="KZS16427.1"/>
    </source>
</evidence>
<dbReference type="EMBL" id="LRGB01000715">
    <property type="protein sequence ID" value="KZS16427.1"/>
    <property type="molecule type" value="Genomic_DNA"/>
</dbReference>
<dbReference type="InterPro" id="IPR032733">
    <property type="entry name" value="HAUS3_N"/>
</dbReference>
<dbReference type="InterPro" id="IPR026206">
    <property type="entry name" value="HAUS3"/>
</dbReference>
<dbReference type="GO" id="GO:0051301">
    <property type="term" value="P:cell division"/>
    <property type="evidence" value="ECO:0007669"/>
    <property type="project" value="UniProtKB-KW"/>
</dbReference>
<keyword evidence="11" id="KW-1185">Reference proteome</keyword>
<dbReference type="GO" id="GO:0005874">
    <property type="term" value="C:microtubule"/>
    <property type="evidence" value="ECO:0007669"/>
    <property type="project" value="UniProtKB-KW"/>
</dbReference>
<proteinExistence type="inferred from homology"/>
<evidence type="ECO:0000256" key="9">
    <source>
        <dbReference type="ARBA" id="ARBA00023306"/>
    </source>
</evidence>
<keyword evidence="4" id="KW-0132">Cell division</keyword>
<keyword evidence="3" id="KW-0963">Cytoplasm</keyword>
<evidence type="ECO:0000256" key="5">
    <source>
        <dbReference type="ARBA" id="ARBA00022701"/>
    </source>
</evidence>
<dbReference type="Pfam" id="PF14932">
    <property type="entry name" value="HAUS-augmin3"/>
    <property type="match status" value="1"/>
</dbReference>
<sequence length="598" mass="68560">MAEHGKTLFEKLSEFRYPTINKYSPSSFDWLFDIEEALPFLEWFCSSVQPSNLLTSAELKQFECFEKEGFTVLEGKRLIEASNSPPMTPMMAGLEAELQELQKIKDSLLIQRQLCVNQLNICNSKAKRFLRKIADFDSNNMDEEAKDQSVLSKLKSKDALVTETLLSINQSSSNIMKFLKEEKLLCQHSFKQYLALEDECTASLTNYANKQFEQNMGQMGQNSGLEICAFLQIGQNDFGGLLDVDEKRRSIQNWELNWLQHQLPLSEEDRIVNETEALALKNALDLSCRIFSALVDGSFTSRCLIENRNYLNSLEQENLPSSKELASLKNCVVNSISKATLLRFSSIIIGDCSLKLVRQEFFLVKQKGFLCLLVEQWAREQLVLLALRLEGQQMKTLLSTVKNVSQYLFGAECQLSERTGLLDRLAKLEDNHRNRNTIPKHDEISCTLKMMLDLEYKQENVPIDYGELSNLAIILQNQYKTTKLHVGQHRERVVSRLEDVETQVVKLENLLFEGPLTCGTQKFASLSCLKANLDSVDMLREEVQKQLRPRNREFKIKLAVLKSDYVDALERKLWVLFYVDVKSMICKTEALQAKATLL</sequence>
<name>A0A0P5EIK0_9CRUS</name>
<keyword evidence="7" id="KW-0175">Coiled coil</keyword>
<evidence type="ECO:0000256" key="6">
    <source>
        <dbReference type="ARBA" id="ARBA00022776"/>
    </source>
</evidence>
<evidence type="ECO:0000256" key="1">
    <source>
        <dbReference type="ARBA" id="ARBA00004186"/>
    </source>
</evidence>
<dbReference type="GO" id="GO:0072686">
    <property type="term" value="C:mitotic spindle"/>
    <property type="evidence" value="ECO:0007669"/>
    <property type="project" value="TreeGrafter"/>
</dbReference>
<dbReference type="GO" id="GO:0031023">
    <property type="term" value="P:microtubule organizing center organization"/>
    <property type="evidence" value="ECO:0007669"/>
    <property type="project" value="TreeGrafter"/>
</dbReference>
<evidence type="ECO:0000256" key="8">
    <source>
        <dbReference type="ARBA" id="ARBA00023212"/>
    </source>
</evidence>
<evidence type="ECO:0000256" key="7">
    <source>
        <dbReference type="ARBA" id="ARBA00023054"/>
    </source>
</evidence>
<organism evidence="10 11">
    <name type="scientific">Daphnia magna</name>
    <dbReference type="NCBI Taxonomy" id="35525"/>
    <lineage>
        <taxon>Eukaryota</taxon>
        <taxon>Metazoa</taxon>
        <taxon>Ecdysozoa</taxon>
        <taxon>Arthropoda</taxon>
        <taxon>Crustacea</taxon>
        <taxon>Branchiopoda</taxon>
        <taxon>Diplostraca</taxon>
        <taxon>Cladocera</taxon>
        <taxon>Anomopoda</taxon>
        <taxon>Daphniidae</taxon>
        <taxon>Daphnia</taxon>
    </lineage>
</organism>